<keyword evidence="3" id="KW-1185">Reference proteome</keyword>
<feature type="region of interest" description="Disordered" evidence="1">
    <location>
        <begin position="180"/>
        <end position="199"/>
    </location>
</feature>
<feature type="region of interest" description="Disordered" evidence="1">
    <location>
        <begin position="210"/>
        <end position="234"/>
    </location>
</feature>
<gene>
    <name evidence="2" type="ORF">O3P69_017629</name>
</gene>
<accession>A0AAW0U033</accession>
<reference evidence="2 3" key="1">
    <citation type="submission" date="2023-03" db="EMBL/GenBank/DDBJ databases">
        <title>High-quality genome of Scylla paramamosain provides insights in environmental adaptation.</title>
        <authorList>
            <person name="Zhang L."/>
        </authorList>
    </citation>
    <scope>NUCLEOTIDE SEQUENCE [LARGE SCALE GENOMIC DNA]</scope>
    <source>
        <strain evidence="2">LZ_2023a</strain>
        <tissue evidence="2">Muscle</tissue>
    </source>
</reference>
<dbReference type="EMBL" id="JARAKH010000023">
    <property type="protein sequence ID" value="KAK8392152.1"/>
    <property type="molecule type" value="Genomic_DNA"/>
</dbReference>
<dbReference type="Proteomes" id="UP001487740">
    <property type="component" value="Unassembled WGS sequence"/>
</dbReference>
<feature type="compositionally biased region" description="Basic and acidic residues" evidence="1">
    <location>
        <begin position="63"/>
        <end position="75"/>
    </location>
</feature>
<organism evidence="2 3">
    <name type="scientific">Scylla paramamosain</name>
    <name type="common">Mud crab</name>
    <dbReference type="NCBI Taxonomy" id="85552"/>
    <lineage>
        <taxon>Eukaryota</taxon>
        <taxon>Metazoa</taxon>
        <taxon>Ecdysozoa</taxon>
        <taxon>Arthropoda</taxon>
        <taxon>Crustacea</taxon>
        <taxon>Multicrustacea</taxon>
        <taxon>Malacostraca</taxon>
        <taxon>Eumalacostraca</taxon>
        <taxon>Eucarida</taxon>
        <taxon>Decapoda</taxon>
        <taxon>Pleocyemata</taxon>
        <taxon>Brachyura</taxon>
        <taxon>Eubrachyura</taxon>
        <taxon>Portunoidea</taxon>
        <taxon>Portunidae</taxon>
        <taxon>Portuninae</taxon>
        <taxon>Scylla</taxon>
    </lineage>
</organism>
<name>A0AAW0U033_SCYPA</name>
<proteinExistence type="predicted"/>
<protein>
    <submittedName>
        <fullName evidence="2">Uncharacterized protein</fullName>
    </submittedName>
</protein>
<evidence type="ECO:0000313" key="2">
    <source>
        <dbReference type="EMBL" id="KAK8392152.1"/>
    </source>
</evidence>
<feature type="compositionally biased region" description="Pro residues" evidence="1">
    <location>
        <begin position="185"/>
        <end position="194"/>
    </location>
</feature>
<evidence type="ECO:0000256" key="1">
    <source>
        <dbReference type="SAM" id="MobiDB-lite"/>
    </source>
</evidence>
<comment type="caution">
    <text evidence="2">The sequence shown here is derived from an EMBL/GenBank/DDBJ whole genome shotgun (WGS) entry which is preliminary data.</text>
</comment>
<sequence>MFQVGTTAPHLLASVFPVSEQRPPAAGVPGKASALVPIPCGAPGATHSRLRAYYRCTARTRRSHMEKTGGQEHSHIPTLKTPQSAPLRHDLHHSLSPKLPRHLRHRHLLPDAAPPHPDTLTPATLPHLRHDTLQQLSFLVPKGDVKGLAGSKDRGFDRGVVVVVVVVRNEVIKWTSRNLAVRSPRPSPPPPPPDSLRHGLLQALSRPRYEGLLTPSSPYPSSDSSSSLPLLFPK</sequence>
<feature type="compositionally biased region" description="Low complexity" evidence="1">
    <location>
        <begin position="212"/>
        <end position="234"/>
    </location>
</feature>
<evidence type="ECO:0000313" key="3">
    <source>
        <dbReference type="Proteomes" id="UP001487740"/>
    </source>
</evidence>
<feature type="region of interest" description="Disordered" evidence="1">
    <location>
        <begin position="62"/>
        <end position="83"/>
    </location>
</feature>
<dbReference type="AlphaFoldDB" id="A0AAW0U033"/>